<dbReference type="OrthoDB" id="1722131at2759"/>
<sequence>MKPVMINGRLDWDDGGGYGDDLLESGEVFESFFRQDYSPPPPPPPPPHPPSASCEDDLGGVGSLDTTCKVVSSLNLTRNIYVSGKGNFYILPNVTVNCSFVPGCEIGINVAGNFSLGENARILVGSFDLIATNAGFGTGSLVNTTGLAGDPPEHTSGTPQGVDGGGGGHGGRGAACLVDDKQLQEDIWGGDAYAWSSLAMPMNYGSKGGTTSNEVDYGGGGGGKIAVMVDGTVEMNGLLLAEGGDGSLRGGWWFWNGNGKISACGGSGFGGGGGGRIATDVFSRHGDPKIFVHGGYSLGCPSNAGAAGTLYDAVPRSLVVDNLNMTTGTDTLLMEFPHQRLLTSIFIRNFAKAAVPLLWGHVQVQGQISLLDGAILSFGLAHYASSEFEVLAEELLLINSVIIFLQVYGTLRMSVKRFLMWNSQLIVDSEGERTMGTSIIVASNLIVLKESSRIQSNANLEIGSGSALCGPLENATTYAVTPKLKGCMGSVIRGQINRIGDTSCYGGTCGYGWYNDTCIDGGLPYDDAVSTASDGVLVMEIRLPAIRVACEVASRGLYRNSISILLVDRGKVCLYLLRDSTLSGISTGTLVIVVDYFAGLLTIANRKRMLSVESKDLEKMTIDELQSTLLMGSNGNHRR</sequence>
<proteinExistence type="predicted"/>
<evidence type="ECO:0000313" key="3">
    <source>
        <dbReference type="EMBL" id="KAD6453874.1"/>
    </source>
</evidence>
<gene>
    <name evidence="3" type="ORF">E3N88_08580</name>
</gene>
<accession>A0A5N6PGP3</accession>
<evidence type="ECO:0000256" key="2">
    <source>
        <dbReference type="SAM" id="Phobius"/>
    </source>
</evidence>
<dbReference type="Proteomes" id="UP000326396">
    <property type="component" value="Linkage Group LG12"/>
</dbReference>
<dbReference type="EMBL" id="SZYD01000004">
    <property type="protein sequence ID" value="KAD6453874.1"/>
    <property type="molecule type" value="Genomic_DNA"/>
</dbReference>
<dbReference type="PANTHER" id="PTHR31513">
    <property type="entry name" value="EPHRIN TYPE-B RECEPTOR"/>
    <property type="match status" value="1"/>
</dbReference>
<feature type="region of interest" description="Disordered" evidence="1">
    <location>
        <begin position="145"/>
        <end position="170"/>
    </location>
</feature>
<protein>
    <submittedName>
        <fullName evidence="3">Uncharacterized protein</fullName>
    </submittedName>
</protein>
<evidence type="ECO:0000256" key="1">
    <source>
        <dbReference type="SAM" id="MobiDB-lite"/>
    </source>
</evidence>
<keyword evidence="4" id="KW-1185">Reference proteome</keyword>
<feature type="compositionally biased region" description="Pro residues" evidence="1">
    <location>
        <begin position="38"/>
        <end position="50"/>
    </location>
</feature>
<keyword evidence="2" id="KW-0472">Membrane</keyword>
<keyword evidence="2" id="KW-0812">Transmembrane</keyword>
<evidence type="ECO:0000313" key="4">
    <source>
        <dbReference type="Proteomes" id="UP000326396"/>
    </source>
</evidence>
<comment type="caution">
    <text evidence="3">The sequence shown here is derived from an EMBL/GenBank/DDBJ whole genome shotgun (WGS) entry which is preliminary data.</text>
</comment>
<name>A0A5N6PGP3_9ASTR</name>
<dbReference type="AlphaFoldDB" id="A0A5N6PGP3"/>
<feature type="transmembrane region" description="Helical" evidence="2">
    <location>
        <begin position="582"/>
        <end position="604"/>
    </location>
</feature>
<keyword evidence="2" id="KW-1133">Transmembrane helix</keyword>
<reference evidence="3 4" key="1">
    <citation type="submission" date="2019-05" db="EMBL/GenBank/DDBJ databases">
        <title>Mikania micrantha, genome provides insights into the molecular mechanism of rapid growth.</title>
        <authorList>
            <person name="Liu B."/>
        </authorList>
    </citation>
    <scope>NUCLEOTIDE SEQUENCE [LARGE SCALE GENOMIC DNA]</scope>
    <source>
        <strain evidence="3">NLD-2019</strain>
        <tissue evidence="3">Leaf</tissue>
    </source>
</reference>
<dbReference type="PANTHER" id="PTHR31513:SF1">
    <property type="entry name" value="EPHRIN TYPE-B RECEPTOR"/>
    <property type="match status" value="1"/>
</dbReference>
<organism evidence="3 4">
    <name type="scientific">Mikania micrantha</name>
    <name type="common">bitter vine</name>
    <dbReference type="NCBI Taxonomy" id="192012"/>
    <lineage>
        <taxon>Eukaryota</taxon>
        <taxon>Viridiplantae</taxon>
        <taxon>Streptophyta</taxon>
        <taxon>Embryophyta</taxon>
        <taxon>Tracheophyta</taxon>
        <taxon>Spermatophyta</taxon>
        <taxon>Magnoliopsida</taxon>
        <taxon>eudicotyledons</taxon>
        <taxon>Gunneridae</taxon>
        <taxon>Pentapetalae</taxon>
        <taxon>asterids</taxon>
        <taxon>campanulids</taxon>
        <taxon>Asterales</taxon>
        <taxon>Asteraceae</taxon>
        <taxon>Asteroideae</taxon>
        <taxon>Heliantheae alliance</taxon>
        <taxon>Eupatorieae</taxon>
        <taxon>Mikania</taxon>
    </lineage>
</organism>
<feature type="region of interest" description="Disordered" evidence="1">
    <location>
        <begin position="33"/>
        <end position="57"/>
    </location>
</feature>